<proteinExistence type="predicted"/>
<organism evidence="1 2">
    <name type="scientific">Candidatus Magnetobacterium bavaricum</name>
    <dbReference type="NCBI Taxonomy" id="29290"/>
    <lineage>
        <taxon>Bacteria</taxon>
        <taxon>Pseudomonadati</taxon>
        <taxon>Nitrospirota</taxon>
        <taxon>Thermodesulfovibrionia</taxon>
        <taxon>Thermodesulfovibrionales</taxon>
        <taxon>Candidatus Magnetobacteriaceae</taxon>
        <taxon>Candidatus Magnetobacterium</taxon>
    </lineage>
</organism>
<name>A0A0F3GS76_9BACT</name>
<evidence type="ECO:0000313" key="1">
    <source>
        <dbReference type="EMBL" id="KJU84682.1"/>
    </source>
</evidence>
<dbReference type="EMBL" id="LACI01001335">
    <property type="protein sequence ID" value="KJU84682.1"/>
    <property type="molecule type" value="Genomic_DNA"/>
</dbReference>
<dbReference type="Proteomes" id="UP000033423">
    <property type="component" value="Unassembled WGS sequence"/>
</dbReference>
<comment type="caution">
    <text evidence="1">The sequence shown here is derived from an EMBL/GenBank/DDBJ whole genome shotgun (WGS) entry which is preliminary data.</text>
</comment>
<accession>A0A0F3GS76</accession>
<reference evidence="1 2" key="1">
    <citation type="submission" date="2015-02" db="EMBL/GenBank/DDBJ databases">
        <title>Single-cell genomics of uncultivated deep-branching MTB reveals a conserved set of magnetosome genes.</title>
        <authorList>
            <person name="Kolinko S."/>
            <person name="Richter M."/>
            <person name="Glockner F.O."/>
            <person name="Brachmann A."/>
            <person name="Schuler D."/>
        </authorList>
    </citation>
    <scope>NUCLEOTIDE SEQUENCE [LARGE SCALE GENOMIC DNA]</scope>
    <source>
        <strain evidence="1">TM-1</strain>
    </source>
</reference>
<sequence>MQEKMSEVIIEYAKPLLYEARTIELQKRAFEIAIFCWNVSLLSADERLRTIKMVTKEDKIGRKDAVEMVIYMISRKLDNYATINRKVVDYEITEMENGDLFLNVATTMAD</sequence>
<protein>
    <submittedName>
        <fullName evidence="1">Uncharacterized protein</fullName>
    </submittedName>
</protein>
<evidence type="ECO:0000313" key="2">
    <source>
        <dbReference type="Proteomes" id="UP000033423"/>
    </source>
</evidence>
<keyword evidence="2" id="KW-1185">Reference proteome</keyword>
<dbReference type="AlphaFoldDB" id="A0A0F3GS76"/>
<gene>
    <name evidence="1" type="ORF">MBAV_003105</name>
</gene>